<protein>
    <recommendedName>
        <fullName evidence="4">HMA domain-containing protein</fullName>
    </recommendedName>
</protein>
<dbReference type="Proteomes" id="UP000294933">
    <property type="component" value="Unassembled WGS sequence"/>
</dbReference>
<dbReference type="STRING" id="50990.A0A4Y7PMI7"/>
<feature type="transmembrane region" description="Helical" evidence="1">
    <location>
        <begin position="203"/>
        <end position="230"/>
    </location>
</feature>
<keyword evidence="3" id="KW-1185">Reference proteome</keyword>
<gene>
    <name evidence="2" type="ORF">BD410DRAFT_845002</name>
</gene>
<keyword evidence="1" id="KW-0472">Membrane</keyword>
<evidence type="ECO:0008006" key="4">
    <source>
        <dbReference type="Google" id="ProtNLM"/>
    </source>
</evidence>
<evidence type="ECO:0000313" key="3">
    <source>
        <dbReference type="Proteomes" id="UP000294933"/>
    </source>
</evidence>
<reference evidence="2 3" key="1">
    <citation type="submission" date="2018-06" db="EMBL/GenBank/DDBJ databases">
        <title>A transcriptomic atlas of mushroom development highlights an independent origin of complex multicellularity.</title>
        <authorList>
            <consortium name="DOE Joint Genome Institute"/>
            <person name="Krizsan K."/>
            <person name="Almasi E."/>
            <person name="Merenyi Z."/>
            <person name="Sahu N."/>
            <person name="Viragh M."/>
            <person name="Koszo T."/>
            <person name="Mondo S."/>
            <person name="Kiss B."/>
            <person name="Balint B."/>
            <person name="Kues U."/>
            <person name="Barry K."/>
            <person name="Hegedus J.C."/>
            <person name="Henrissat B."/>
            <person name="Johnson J."/>
            <person name="Lipzen A."/>
            <person name="Ohm R."/>
            <person name="Nagy I."/>
            <person name="Pangilinan J."/>
            <person name="Yan J."/>
            <person name="Xiong Y."/>
            <person name="Grigoriev I.V."/>
            <person name="Hibbett D.S."/>
            <person name="Nagy L.G."/>
        </authorList>
    </citation>
    <scope>NUCLEOTIDE SEQUENCE [LARGE SCALE GENOMIC DNA]</scope>
    <source>
        <strain evidence="2 3">SZMC22713</strain>
    </source>
</reference>
<keyword evidence="1" id="KW-0812">Transmembrane</keyword>
<feature type="transmembrane region" description="Helical" evidence="1">
    <location>
        <begin position="149"/>
        <end position="171"/>
    </location>
</feature>
<dbReference type="AlphaFoldDB" id="A0A4Y7PMI7"/>
<evidence type="ECO:0000256" key="1">
    <source>
        <dbReference type="SAM" id="Phobius"/>
    </source>
</evidence>
<keyword evidence="1" id="KW-1133">Transmembrane helix</keyword>
<evidence type="ECO:0000313" key="2">
    <source>
        <dbReference type="EMBL" id="TDL15670.1"/>
    </source>
</evidence>
<dbReference type="EMBL" id="ML170266">
    <property type="protein sequence ID" value="TDL15670.1"/>
    <property type="molecule type" value="Genomic_DNA"/>
</dbReference>
<dbReference type="OrthoDB" id="2965932at2759"/>
<sequence length="563" mass="61543">MTESYNDSTTLTLTSVQCSGCKRRVRGELHAHGGSDETLLETIDAKRLEILAESSKNDLTPAASETHFFITPTSSTHGADSYHGEDTEWKKSTVEILLLYTAIGTIIALVHHILYETLSHHPTPAVSLEIGRFTIGPMWALTLGNGLSWLVQLFYTLAISGALVQLFWNLLHMRHFTLREMDRIFSITSAFYTRTALCRATGFAVVATISLGIGGVISTFVPASLAISILPLSQPCDIMTVDFSLPVSSISLENLAAHVLLSQSPMVPTSSPCSNCTYKVDYFAPALTCKEIDMVSSPFNPDTEGHTVLWNATISSNQVSQFPEIFVWSKLANGLTGESEVEYIINPQIILCTLQNASYQVTIDHRNGTSVTAEMDLVPFHYNATTSSNLTAAYSSIGQSFFKLLSGNLDIEQGVLIHQTFVSYTDWVTCIPPNCTRNIDLLTTLPTLMQNMGMSLLARSVAQDNASSFSPLPDGRCLNESPVYVYNRARLLSLYGAALLVTSLCVALGIHSIVGNRGSTLKFSDLVYAIMSPEMMEMSNGRKLPQDTVIHAVRGRFVPGKIL</sequence>
<dbReference type="VEuPathDB" id="FungiDB:BD410DRAFT_845002"/>
<proteinExistence type="predicted"/>
<organism evidence="2 3">
    <name type="scientific">Rickenella mellea</name>
    <dbReference type="NCBI Taxonomy" id="50990"/>
    <lineage>
        <taxon>Eukaryota</taxon>
        <taxon>Fungi</taxon>
        <taxon>Dikarya</taxon>
        <taxon>Basidiomycota</taxon>
        <taxon>Agaricomycotina</taxon>
        <taxon>Agaricomycetes</taxon>
        <taxon>Hymenochaetales</taxon>
        <taxon>Rickenellaceae</taxon>
        <taxon>Rickenella</taxon>
    </lineage>
</organism>
<accession>A0A4Y7PMI7</accession>
<feature type="transmembrane region" description="Helical" evidence="1">
    <location>
        <begin position="97"/>
        <end position="115"/>
    </location>
</feature>
<feature type="transmembrane region" description="Helical" evidence="1">
    <location>
        <begin position="492"/>
        <end position="514"/>
    </location>
</feature>
<name>A0A4Y7PMI7_9AGAM</name>